<keyword evidence="1" id="KW-0695">RNA-directed DNA polymerase</keyword>
<protein>
    <submittedName>
        <fullName evidence="1">Reverse transcriptase</fullName>
    </submittedName>
</protein>
<dbReference type="STRING" id="6182.A0A4Z2D7R5"/>
<dbReference type="GO" id="GO:0003964">
    <property type="term" value="F:RNA-directed DNA polymerase activity"/>
    <property type="evidence" value="ECO:0007669"/>
    <property type="project" value="UniProtKB-KW"/>
</dbReference>
<evidence type="ECO:0000313" key="1">
    <source>
        <dbReference type="EMBL" id="TNN12551.1"/>
    </source>
</evidence>
<dbReference type="OrthoDB" id="10047121at2759"/>
<feature type="non-terminal residue" evidence="1">
    <location>
        <position position="1"/>
    </location>
</feature>
<feature type="non-terminal residue" evidence="1">
    <location>
        <position position="74"/>
    </location>
</feature>
<dbReference type="EMBL" id="SKCS01000219">
    <property type="protein sequence ID" value="TNN12551.1"/>
    <property type="molecule type" value="Genomic_DNA"/>
</dbReference>
<keyword evidence="2" id="KW-1185">Reference proteome</keyword>
<comment type="caution">
    <text evidence="1">The sequence shown here is derived from an EMBL/GenBank/DDBJ whole genome shotgun (WGS) entry which is preliminary data.</text>
</comment>
<dbReference type="Proteomes" id="UP000311919">
    <property type="component" value="Unassembled WGS sequence"/>
</dbReference>
<keyword evidence="1" id="KW-0548">Nucleotidyltransferase</keyword>
<dbReference type="PANTHER" id="PTHR21301">
    <property type="entry name" value="REVERSE TRANSCRIPTASE"/>
    <property type="match status" value="1"/>
</dbReference>
<proteinExistence type="predicted"/>
<evidence type="ECO:0000313" key="2">
    <source>
        <dbReference type="Proteomes" id="UP000311919"/>
    </source>
</evidence>
<reference evidence="1 2" key="1">
    <citation type="submission" date="2019-03" db="EMBL/GenBank/DDBJ databases">
        <title>An improved genome assembly of the fluke Schistosoma japonicum.</title>
        <authorList>
            <person name="Hu W."/>
            <person name="Luo F."/>
            <person name="Yin M."/>
            <person name="Mo X."/>
            <person name="Sun C."/>
            <person name="Wu Q."/>
            <person name="Zhu B."/>
            <person name="Xiang M."/>
            <person name="Wang J."/>
            <person name="Wang Y."/>
            <person name="Zhang T."/>
            <person name="Xu B."/>
            <person name="Zheng H."/>
            <person name="Feng Z."/>
        </authorList>
    </citation>
    <scope>NUCLEOTIDE SEQUENCE [LARGE SCALE GENOMIC DNA]</scope>
    <source>
        <strain evidence="1">HuSjv2</strain>
        <tissue evidence="1">Worms</tissue>
    </source>
</reference>
<accession>A0A4Z2D7R5</accession>
<dbReference type="AlphaFoldDB" id="A0A4Z2D7R5"/>
<sequence length="74" mass="8204">VINEYLLADNDLSLWCPLEPSEIIKCLSLCLNSTLFKFRGDLYKQTEGVAMGSPVSPIVANLFMHSLETNALSK</sequence>
<name>A0A4Z2D7R5_SCHJA</name>
<gene>
    <name evidence="1" type="ORF">EWB00_003625</name>
</gene>
<keyword evidence="1" id="KW-0808">Transferase</keyword>
<organism evidence="1 2">
    <name type="scientific">Schistosoma japonicum</name>
    <name type="common">Blood fluke</name>
    <dbReference type="NCBI Taxonomy" id="6182"/>
    <lineage>
        <taxon>Eukaryota</taxon>
        <taxon>Metazoa</taxon>
        <taxon>Spiralia</taxon>
        <taxon>Lophotrochozoa</taxon>
        <taxon>Platyhelminthes</taxon>
        <taxon>Trematoda</taxon>
        <taxon>Digenea</taxon>
        <taxon>Strigeidida</taxon>
        <taxon>Schistosomatoidea</taxon>
        <taxon>Schistosomatidae</taxon>
        <taxon>Schistosoma</taxon>
    </lineage>
</organism>
<dbReference type="PANTHER" id="PTHR21301:SF11">
    <property type="entry name" value="GIY-YIG DOMAIN-CONTAINING PROTEIN"/>
    <property type="match status" value="1"/>
</dbReference>